<reference evidence="1 2" key="1">
    <citation type="submission" date="2018-11" db="EMBL/GenBank/DDBJ databases">
        <authorList>
            <consortium name="Pathogen Informatics"/>
        </authorList>
    </citation>
    <scope>NUCLEOTIDE SEQUENCE [LARGE SCALE GENOMIC DNA]</scope>
</reference>
<evidence type="ECO:0000313" key="1">
    <source>
        <dbReference type="EMBL" id="VDP11766.1"/>
    </source>
</evidence>
<name>A0A183G976_HELPZ</name>
<proteinExistence type="predicted"/>
<sequence>MRKKFIEYRKFVYQSIEFKLLSSAIFLLLVHLFNELFQTDINDWDSIDSLDRLPSLKDLRILAIPLLKSLTDEERTHLVIGRLRNLRVLNGSTITPEQREQSERYFIRYYQVRHLFVLFAHMALRLCFRRACAEWPISITTKLDDFVRSTFQSS</sequence>
<accession>A0A183G976</accession>
<dbReference type="Gene3D" id="3.80.10.10">
    <property type="entry name" value="Ribonuclease Inhibitor"/>
    <property type="match status" value="1"/>
</dbReference>
<dbReference type="AlphaFoldDB" id="A0A183G976"/>
<dbReference type="EMBL" id="UZAH01030716">
    <property type="protein sequence ID" value="VDP11766.1"/>
    <property type="molecule type" value="Genomic_DNA"/>
</dbReference>
<reference evidence="3" key="2">
    <citation type="submission" date="2019-09" db="UniProtKB">
        <authorList>
            <consortium name="WormBaseParasite"/>
        </authorList>
    </citation>
    <scope>IDENTIFICATION</scope>
</reference>
<organism evidence="2 3">
    <name type="scientific">Heligmosomoides polygyrus</name>
    <name type="common">Parasitic roundworm</name>
    <dbReference type="NCBI Taxonomy" id="6339"/>
    <lineage>
        <taxon>Eukaryota</taxon>
        <taxon>Metazoa</taxon>
        <taxon>Ecdysozoa</taxon>
        <taxon>Nematoda</taxon>
        <taxon>Chromadorea</taxon>
        <taxon>Rhabditida</taxon>
        <taxon>Rhabditina</taxon>
        <taxon>Rhabditomorpha</taxon>
        <taxon>Strongyloidea</taxon>
        <taxon>Heligmosomidae</taxon>
        <taxon>Heligmosomoides</taxon>
    </lineage>
</organism>
<dbReference type="OrthoDB" id="5855206at2759"/>
<accession>A0A3P8EWS0</accession>
<gene>
    <name evidence="1" type="ORF">HPBE_LOCUS18481</name>
</gene>
<dbReference type="WBParaSite" id="HPBE_0001848201-mRNA-1">
    <property type="protein sequence ID" value="HPBE_0001848201-mRNA-1"/>
    <property type="gene ID" value="HPBE_0001848201"/>
</dbReference>
<evidence type="ECO:0000313" key="3">
    <source>
        <dbReference type="WBParaSite" id="HPBE_0001848201-mRNA-1"/>
    </source>
</evidence>
<dbReference type="Proteomes" id="UP000050761">
    <property type="component" value="Unassembled WGS sequence"/>
</dbReference>
<keyword evidence="2" id="KW-1185">Reference proteome</keyword>
<protein>
    <submittedName>
        <fullName evidence="1 3">Uncharacterized protein</fullName>
    </submittedName>
</protein>
<dbReference type="InterPro" id="IPR032675">
    <property type="entry name" value="LRR_dom_sf"/>
</dbReference>
<evidence type="ECO:0000313" key="2">
    <source>
        <dbReference type="Proteomes" id="UP000050761"/>
    </source>
</evidence>